<keyword evidence="3" id="KW-1185">Reference proteome</keyword>
<evidence type="ECO:0000313" key="2">
    <source>
        <dbReference type="EMBL" id="ADC47134.1"/>
    </source>
</evidence>
<name>D3E3M3_METRM</name>
<dbReference type="SMART" id="SM00359">
    <property type="entry name" value="PUA"/>
    <property type="match status" value="1"/>
</dbReference>
<evidence type="ECO:0000259" key="1">
    <source>
        <dbReference type="SMART" id="SM00359"/>
    </source>
</evidence>
<dbReference type="SUPFAM" id="SSF88697">
    <property type="entry name" value="PUA domain-like"/>
    <property type="match status" value="1"/>
</dbReference>
<organism evidence="2 3">
    <name type="scientific">Methanobrevibacter ruminantium (strain ATCC 35063 / DSM 1093 / JCM 13430 / OCM 146 / M1)</name>
    <name type="common">Methanobacterium ruminantium</name>
    <dbReference type="NCBI Taxonomy" id="634498"/>
    <lineage>
        <taxon>Archaea</taxon>
        <taxon>Methanobacteriati</taxon>
        <taxon>Methanobacteriota</taxon>
        <taxon>Methanomada group</taxon>
        <taxon>Methanobacteria</taxon>
        <taxon>Methanobacteriales</taxon>
        <taxon>Methanobacteriaceae</taxon>
        <taxon>Methanobrevibacter</taxon>
    </lineage>
</organism>
<reference evidence="2 3" key="1">
    <citation type="journal article" date="2010" name="PLoS ONE">
        <title>The genome sequence of the rumen methanogen Methanobrevibacter ruminantium reveals new possibilities for controlling ruminant methane emissions.</title>
        <authorList>
            <person name="Leahy S.C."/>
            <person name="Kelly W.J."/>
            <person name="Altermann E."/>
            <person name="Ronimus R.S."/>
            <person name="Yeoman C.J."/>
            <person name="Pacheco D.M."/>
            <person name="Li D."/>
            <person name="Kong Z."/>
            <person name="McTavish S."/>
            <person name="Sang C."/>
            <person name="Lambie S.C."/>
            <person name="Janssen P.H."/>
            <person name="Dey D."/>
            <person name="Attwood G.T."/>
        </authorList>
    </citation>
    <scope>NUCLEOTIDE SEQUENCE [LARGE SCALE GENOMIC DNA]</scope>
    <source>
        <strain evidence="3">ATCC 35063 / DSM 1093 / JCM 13430 / OCM 146 / M1</strain>
    </source>
</reference>
<dbReference type="InterPro" id="IPR004521">
    <property type="entry name" value="Uncharacterised_CHP00451"/>
</dbReference>
<dbReference type="PANTHER" id="PTHR22798:SF0">
    <property type="entry name" value="MALIGNANT T-CELL-AMPLIFIED SEQUENCE 1"/>
    <property type="match status" value="1"/>
</dbReference>
<evidence type="ECO:0000313" key="3">
    <source>
        <dbReference type="Proteomes" id="UP000008680"/>
    </source>
</evidence>
<dbReference type="KEGG" id="mru:mru_1284"/>
<dbReference type="Pfam" id="PF09183">
    <property type="entry name" value="DUF1947"/>
    <property type="match status" value="1"/>
</dbReference>
<dbReference type="InterPro" id="IPR002478">
    <property type="entry name" value="PUA"/>
</dbReference>
<dbReference type="PANTHER" id="PTHR22798">
    <property type="entry name" value="MCT-1 PROTEIN"/>
    <property type="match status" value="1"/>
</dbReference>
<dbReference type="Proteomes" id="UP000008680">
    <property type="component" value="Chromosome"/>
</dbReference>
<dbReference type="Gene3D" id="2.30.130.10">
    <property type="entry name" value="PUA domain"/>
    <property type="match status" value="1"/>
</dbReference>
<dbReference type="PROSITE" id="PS50890">
    <property type="entry name" value="PUA"/>
    <property type="match status" value="1"/>
</dbReference>
<gene>
    <name evidence="2" type="ordered locus">mru_1284</name>
</gene>
<proteinExistence type="predicted"/>
<dbReference type="Pfam" id="PF01472">
    <property type="entry name" value="PUA"/>
    <property type="match status" value="1"/>
</dbReference>
<dbReference type="eggNOG" id="arCOG00985">
    <property type="taxonomic scope" value="Archaea"/>
</dbReference>
<dbReference type="PATRIC" id="fig|634498.28.peg.1287"/>
<dbReference type="EMBL" id="CP001719">
    <property type="protein sequence ID" value="ADC47134.1"/>
    <property type="molecule type" value="Genomic_DNA"/>
</dbReference>
<dbReference type="CDD" id="cd21154">
    <property type="entry name" value="PUA_MJ1432-like"/>
    <property type="match status" value="1"/>
</dbReference>
<dbReference type="HOGENOM" id="CLU_090468_1_1_2"/>
<dbReference type="STRING" id="634498.mru_1284"/>
<dbReference type="InterPro" id="IPR015947">
    <property type="entry name" value="PUA-like_sf"/>
</dbReference>
<dbReference type="PIRSF" id="PIRSF005067">
    <property type="entry name" value="Tma_RNA-bind_prd"/>
    <property type="match status" value="1"/>
</dbReference>
<dbReference type="GO" id="GO:0001731">
    <property type="term" value="P:formation of translation preinitiation complex"/>
    <property type="evidence" value="ECO:0007669"/>
    <property type="project" value="TreeGrafter"/>
</dbReference>
<dbReference type="InterPro" id="IPR016437">
    <property type="entry name" value="MCT-1/Tma20"/>
</dbReference>
<dbReference type="InterPro" id="IPR022430">
    <property type="entry name" value="CHP03684"/>
</dbReference>
<dbReference type="NCBIfam" id="TIGR03684">
    <property type="entry name" value="arCOG00985"/>
    <property type="match status" value="1"/>
</dbReference>
<dbReference type="InterPro" id="IPR015266">
    <property type="entry name" value="DUF1947"/>
</dbReference>
<accession>D3E3M3</accession>
<dbReference type="AlphaFoldDB" id="D3E3M3"/>
<sequence>MIKLIKIIDFFNLNLLNGFKVLILKIKKRYFLKKKKVKEIKSELGDYGSFINNKDTLEMLEAEDYNFILVNGEPYIIIINDKPYPTLKAALNMELDSKVVVVDMGAVRFVTKGADIMSPGIVDADESIVPDDIVIIVEETHNKPLAIGISLITGPEMVENSEGKAIKSIHYVGDAIWNLEV</sequence>
<dbReference type="NCBIfam" id="NF011153">
    <property type="entry name" value="PRK14560.1-4"/>
    <property type="match status" value="1"/>
</dbReference>
<protein>
    <submittedName>
        <fullName evidence="2">RNA-binding protein</fullName>
    </submittedName>
</protein>
<dbReference type="NCBIfam" id="TIGR00451">
    <property type="entry name" value="unchar_dom_2"/>
    <property type="match status" value="1"/>
</dbReference>
<dbReference type="InterPro" id="IPR036974">
    <property type="entry name" value="PUA_sf"/>
</dbReference>
<feature type="domain" description="PUA" evidence="1">
    <location>
        <begin position="98"/>
        <end position="173"/>
    </location>
</feature>
<dbReference type="Gene3D" id="3.10.450.120">
    <property type="entry name" value="Pre-PUA domain, domain 1"/>
    <property type="match status" value="1"/>
</dbReference>
<dbReference type="GO" id="GO:0003723">
    <property type="term" value="F:RNA binding"/>
    <property type="evidence" value="ECO:0007669"/>
    <property type="project" value="InterPro"/>
</dbReference>